<dbReference type="EMBL" id="BQNB010017390">
    <property type="protein sequence ID" value="GJT62612.1"/>
    <property type="molecule type" value="Genomic_DNA"/>
</dbReference>
<proteinExistence type="predicted"/>
<feature type="domain" description="Retrovirus-related Pol polyprotein from transposon TNT 1-94-like beta-barrel" evidence="1">
    <location>
        <begin position="51"/>
        <end position="100"/>
    </location>
</feature>
<name>A0ABQ5FH55_9ASTR</name>
<evidence type="ECO:0000313" key="2">
    <source>
        <dbReference type="EMBL" id="GJT62612.1"/>
    </source>
</evidence>
<keyword evidence="3" id="KW-1185">Reference proteome</keyword>
<evidence type="ECO:0000313" key="3">
    <source>
        <dbReference type="Proteomes" id="UP001151760"/>
    </source>
</evidence>
<evidence type="ECO:0000259" key="1">
    <source>
        <dbReference type="Pfam" id="PF22936"/>
    </source>
</evidence>
<accession>A0ABQ5FH55</accession>
<reference evidence="2" key="1">
    <citation type="journal article" date="2022" name="Int. J. Mol. Sci.">
        <title>Draft Genome of Tanacetum Coccineum: Genomic Comparison of Closely Related Tanacetum-Family Plants.</title>
        <authorList>
            <person name="Yamashiro T."/>
            <person name="Shiraishi A."/>
            <person name="Nakayama K."/>
            <person name="Satake H."/>
        </authorList>
    </citation>
    <scope>NUCLEOTIDE SEQUENCE</scope>
</reference>
<dbReference type="InterPro" id="IPR054722">
    <property type="entry name" value="PolX-like_BBD"/>
</dbReference>
<reference evidence="2" key="2">
    <citation type="submission" date="2022-01" db="EMBL/GenBank/DDBJ databases">
        <authorList>
            <person name="Yamashiro T."/>
            <person name="Shiraishi A."/>
            <person name="Satake H."/>
            <person name="Nakayama K."/>
        </authorList>
    </citation>
    <scope>NUCLEOTIDE SEQUENCE</scope>
</reference>
<sequence>MDSDVMLIELIKDDEYPSGDDLNKDDDVGEEEFEGNHFDKFPTCSELADEKSNDDRINLPDGTQKEVTMVGNVKLTKSLTLFNVFYVPDFKFNLLSVGRMGHTSLSKMTNINDCKSLDTSDFFCDTCLIAKNHRLLFNRSTTSSSVPFELLHVDLWGLYKTLDLNGAQ</sequence>
<dbReference type="Pfam" id="PF22936">
    <property type="entry name" value="Pol_BBD"/>
    <property type="match status" value="1"/>
</dbReference>
<organism evidence="2 3">
    <name type="scientific">Tanacetum coccineum</name>
    <dbReference type="NCBI Taxonomy" id="301880"/>
    <lineage>
        <taxon>Eukaryota</taxon>
        <taxon>Viridiplantae</taxon>
        <taxon>Streptophyta</taxon>
        <taxon>Embryophyta</taxon>
        <taxon>Tracheophyta</taxon>
        <taxon>Spermatophyta</taxon>
        <taxon>Magnoliopsida</taxon>
        <taxon>eudicotyledons</taxon>
        <taxon>Gunneridae</taxon>
        <taxon>Pentapetalae</taxon>
        <taxon>asterids</taxon>
        <taxon>campanulids</taxon>
        <taxon>Asterales</taxon>
        <taxon>Asteraceae</taxon>
        <taxon>Asteroideae</taxon>
        <taxon>Anthemideae</taxon>
        <taxon>Anthemidinae</taxon>
        <taxon>Tanacetum</taxon>
    </lineage>
</organism>
<dbReference type="Proteomes" id="UP001151760">
    <property type="component" value="Unassembled WGS sequence"/>
</dbReference>
<comment type="caution">
    <text evidence="2">The sequence shown here is derived from an EMBL/GenBank/DDBJ whole genome shotgun (WGS) entry which is preliminary data.</text>
</comment>
<protein>
    <recommendedName>
        <fullName evidence="1">Retrovirus-related Pol polyprotein from transposon TNT 1-94-like beta-barrel domain-containing protein</fullName>
    </recommendedName>
</protein>
<gene>
    <name evidence="2" type="ORF">Tco_1006145</name>
</gene>